<dbReference type="PANTHER" id="PTHR33823">
    <property type="entry name" value="RNA POLYMERASE-BINDING TRANSCRIPTION FACTOR DKSA-RELATED"/>
    <property type="match status" value="1"/>
</dbReference>
<dbReference type="InterPro" id="IPR000962">
    <property type="entry name" value="Znf_DskA_TraR"/>
</dbReference>
<keyword evidence="7" id="KW-1185">Reference proteome</keyword>
<accession>A0A923J0U4</accession>
<sequence length="213" mass="24959">MDKKNIDSFKTRLLEERKDVEDILKLMKKNETIDSNITDTAELSLYDNHPADIASELYAKESGMALKENELNILNKIDSALKMIDEGKYGICKNCGKEINEDRLKFIPYAEYCVDCQKEINSAVNYDRNTRAFAPKNRPVEEKILSDDSFGFVNNDFDYKNRVEFDGEDSYQSVARFNRRDNIYYDDYFDDENEGYVEEVEKISNQQYKNTLM</sequence>
<dbReference type="GO" id="GO:0008270">
    <property type="term" value="F:zinc ion binding"/>
    <property type="evidence" value="ECO:0007669"/>
    <property type="project" value="UniProtKB-KW"/>
</dbReference>
<organism evidence="6 7">
    <name type="scientific">Clostridium tetanomorphum</name>
    <dbReference type="NCBI Taxonomy" id="1553"/>
    <lineage>
        <taxon>Bacteria</taxon>
        <taxon>Bacillati</taxon>
        <taxon>Bacillota</taxon>
        <taxon>Clostridia</taxon>
        <taxon>Eubacteriales</taxon>
        <taxon>Clostridiaceae</taxon>
        <taxon>Clostridium</taxon>
    </lineage>
</organism>
<evidence type="ECO:0000256" key="3">
    <source>
        <dbReference type="ARBA" id="ARBA00022833"/>
    </source>
</evidence>
<keyword evidence="2" id="KW-0863">Zinc-finger</keyword>
<dbReference type="PROSITE" id="PS51128">
    <property type="entry name" value="ZF_DKSA_2"/>
    <property type="match status" value="1"/>
</dbReference>
<dbReference type="Proteomes" id="UP000563151">
    <property type="component" value="Unassembled WGS sequence"/>
</dbReference>
<evidence type="ECO:0000256" key="2">
    <source>
        <dbReference type="ARBA" id="ARBA00022771"/>
    </source>
</evidence>
<name>A0A923J0U4_CLOTT</name>
<evidence type="ECO:0000259" key="5">
    <source>
        <dbReference type="Pfam" id="PF01258"/>
    </source>
</evidence>
<feature type="domain" description="Zinc finger DksA/TraR C4-type" evidence="5">
    <location>
        <begin position="87"/>
        <end position="119"/>
    </location>
</feature>
<dbReference type="SUPFAM" id="SSF109635">
    <property type="entry name" value="DnaK suppressor protein DksA, alpha-hairpin domain"/>
    <property type="match status" value="1"/>
</dbReference>
<dbReference type="Pfam" id="PF01258">
    <property type="entry name" value="zf-dskA_traR"/>
    <property type="match status" value="1"/>
</dbReference>
<dbReference type="Gene3D" id="1.20.120.910">
    <property type="entry name" value="DksA, coiled-coil domain"/>
    <property type="match status" value="1"/>
</dbReference>
<evidence type="ECO:0000256" key="4">
    <source>
        <dbReference type="PROSITE-ProRule" id="PRU00510"/>
    </source>
</evidence>
<keyword evidence="1" id="KW-0479">Metal-binding</keyword>
<proteinExistence type="predicted"/>
<dbReference type="InterPro" id="IPR037187">
    <property type="entry name" value="DnaK_N"/>
</dbReference>
<feature type="zinc finger region" description="dksA C4-type" evidence="4">
    <location>
        <begin position="92"/>
        <end position="116"/>
    </location>
</feature>
<evidence type="ECO:0000313" key="7">
    <source>
        <dbReference type="Proteomes" id="UP000563151"/>
    </source>
</evidence>
<dbReference type="NCBIfam" id="TIGR02890">
    <property type="entry name" value="bacill_yteA"/>
    <property type="match status" value="1"/>
</dbReference>
<keyword evidence="3" id="KW-0862">Zinc</keyword>
<gene>
    <name evidence="6" type="ORF">HGG79_02285</name>
</gene>
<dbReference type="AlphaFoldDB" id="A0A923J0U4"/>
<dbReference type="EMBL" id="JAAZWO010000002">
    <property type="protein sequence ID" value="MBC2396608.1"/>
    <property type="molecule type" value="Genomic_DNA"/>
</dbReference>
<protein>
    <submittedName>
        <fullName evidence="6">YteA family sporulation protein</fullName>
    </submittedName>
</protein>
<dbReference type="SUPFAM" id="SSF57716">
    <property type="entry name" value="Glucocorticoid receptor-like (DNA-binding domain)"/>
    <property type="match status" value="1"/>
</dbReference>
<reference evidence="6 7" key="1">
    <citation type="submission" date="2020-04" db="EMBL/GenBank/DDBJ databases">
        <title>Genomic insights into acetone-butanol-ethanol (ABE) fermentation by sequencing solventogenic clostridia strains.</title>
        <authorList>
            <person name="Brown S."/>
        </authorList>
    </citation>
    <scope>NUCLEOTIDE SEQUENCE [LARGE SCALE GENOMIC DNA]</scope>
    <source>
        <strain evidence="6 7">DJ011</strain>
    </source>
</reference>
<dbReference type="RefSeq" id="WP_035144937.1">
    <property type="nucleotide sequence ID" value="NZ_JAAZWO010000002.1"/>
</dbReference>
<evidence type="ECO:0000313" key="6">
    <source>
        <dbReference type="EMBL" id="MBC2396608.1"/>
    </source>
</evidence>
<evidence type="ECO:0000256" key="1">
    <source>
        <dbReference type="ARBA" id="ARBA00022723"/>
    </source>
</evidence>
<dbReference type="InterPro" id="IPR014240">
    <property type="entry name" value="YteA"/>
</dbReference>
<comment type="caution">
    <text evidence="6">The sequence shown here is derived from an EMBL/GenBank/DDBJ whole genome shotgun (WGS) entry which is preliminary data.</text>
</comment>
<dbReference type="PANTHER" id="PTHR33823:SF4">
    <property type="entry name" value="GENERAL STRESS PROTEIN 16O"/>
    <property type="match status" value="1"/>
</dbReference>